<organism evidence="2 3">
    <name type="scientific">Cellvibrio mixtus</name>
    <dbReference type="NCBI Taxonomy" id="39650"/>
    <lineage>
        <taxon>Bacteria</taxon>
        <taxon>Pseudomonadati</taxon>
        <taxon>Pseudomonadota</taxon>
        <taxon>Gammaproteobacteria</taxon>
        <taxon>Cellvibrionales</taxon>
        <taxon>Cellvibrionaceae</taxon>
        <taxon>Cellvibrio</taxon>
    </lineage>
</organism>
<comment type="caution">
    <text evidence="2">The sequence shown here is derived from an EMBL/GenBank/DDBJ whole genome shotgun (WGS) entry which is preliminary data.</text>
</comment>
<proteinExistence type="predicted"/>
<evidence type="ECO:0000313" key="2">
    <source>
        <dbReference type="EMBL" id="OZY84214.1"/>
    </source>
</evidence>
<feature type="domain" description="Serine aminopeptidase S33" evidence="1">
    <location>
        <begin position="113"/>
        <end position="342"/>
    </location>
</feature>
<dbReference type="Pfam" id="PF12146">
    <property type="entry name" value="Hydrolase_4"/>
    <property type="match status" value="1"/>
</dbReference>
<sequence length="486" mass="55096">MIGKFTHRTALFSLLLLTVIILTSGCSTLRNAKPWHRIELQQEFSADMVSRSRATPYLWSDYLQQEDKLFAELQEELRNADTHGSYRYEANSLFNPLMHSTNWNRSFVIKPENIRAGIVMLHGLTDSPYSVRQLAHRFAQQGFMVIAVRLPGHGTLPSGLLNVSWHDWVAATRLATEEMQRHLGDKAPFYLLGYSNGGALALNYSLDALDDARLRAPTKIILLSPMIGISRFAGLSESLDLIGHLPLLSSQRWLSKNPEYNPFKYNSFPVNGAWQAHRFSRQLRHKIQRLAAQQKLQQLPPVLTFQSAMDATVKTAAIEQHFYRYLPANHSELVLFDINRHQNYAPITRPKAANFVATTFARTPRNYDLVTITNSDTTTMNVSEWRSPAGSQGQPQEHPLNLAFPPGVFSLSHVALPFPLDDPVYGLTPRTDEFYGIRLGSLHLLGESNTIILSASTGMRLYANPFYSYMEERMLSWLDMPPEIPQ</sequence>
<dbReference type="InterPro" id="IPR029058">
    <property type="entry name" value="AB_hydrolase_fold"/>
</dbReference>
<dbReference type="InterPro" id="IPR022742">
    <property type="entry name" value="Hydrolase_4"/>
</dbReference>
<evidence type="ECO:0000313" key="3">
    <source>
        <dbReference type="Proteomes" id="UP000216101"/>
    </source>
</evidence>
<protein>
    <submittedName>
        <fullName evidence="2">Alpha/beta hydrolase</fullName>
    </submittedName>
</protein>
<evidence type="ECO:0000259" key="1">
    <source>
        <dbReference type="Pfam" id="PF12146"/>
    </source>
</evidence>
<dbReference type="RefSeq" id="WP_094985348.1">
    <property type="nucleotide sequence ID" value="NZ_NHNI01000002.1"/>
</dbReference>
<reference evidence="3" key="1">
    <citation type="submission" date="2017-05" db="EMBL/GenBank/DDBJ databases">
        <authorList>
            <person name="Barney B.M."/>
        </authorList>
    </citation>
    <scope>NUCLEOTIDE SEQUENCE [LARGE SCALE GENOMIC DNA]</scope>
    <source>
        <strain evidence="3">PSBB022</strain>
    </source>
</reference>
<dbReference type="PANTHER" id="PTHR11614">
    <property type="entry name" value="PHOSPHOLIPASE-RELATED"/>
    <property type="match status" value="1"/>
</dbReference>
<accession>A0A266Q2W6</accession>
<dbReference type="PROSITE" id="PS51257">
    <property type="entry name" value="PROKAR_LIPOPROTEIN"/>
    <property type="match status" value="1"/>
</dbReference>
<dbReference type="Gene3D" id="3.40.50.1820">
    <property type="entry name" value="alpha/beta hydrolase"/>
    <property type="match status" value="1"/>
</dbReference>
<dbReference type="AlphaFoldDB" id="A0A266Q2W6"/>
<keyword evidence="3" id="KW-1185">Reference proteome</keyword>
<dbReference type="SUPFAM" id="SSF53474">
    <property type="entry name" value="alpha/beta-Hydrolases"/>
    <property type="match status" value="1"/>
</dbReference>
<keyword evidence="2" id="KW-0378">Hydrolase</keyword>
<dbReference type="EMBL" id="NHNI01000002">
    <property type="protein sequence ID" value="OZY84214.1"/>
    <property type="molecule type" value="Genomic_DNA"/>
</dbReference>
<gene>
    <name evidence="2" type="ORF">CBP51_13375</name>
</gene>
<name>A0A266Q2W6_9GAMM</name>
<dbReference type="Proteomes" id="UP000216101">
    <property type="component" value="Unassembled WGS sequence"/>
</dbReference>
<dbReference type="InterPro" id="IPR051044">
    <property type="entry name" value="MAG_DAG_Lipase"/>
</dbReference>
<dbReference type="GO" id="GO:0016787">
    <property type="term" value="F:hydrolase activity"/>
    <property type="evidence" value="ECO:0007669"/>
    <property type="project" value="UniProtKB-KW"/>
</dbReference>